<comment type="subcellular location">
    <subcellularLocation>
        <location evidence="1">Endoplasmic reticulum membrane</location>
        <topology evidence="1">Multi-pass membrane protein</topology>
    </subcellularLocation>
</comment>
<dbReference type="AlphaFoldDB" id="A0A0C2SLP5"/>
<keyword evidence="6 10" id="KW-1133">Transmembrane helix</keyword>
<protein>
    <recommendedName>
        <fullName evidence="3">Signal peptidase complex subunit 2</fullName>
    </recommendedName>
</protein>
<comment type="similarity">
    <text evidence="2">Belongs to the SPCS2 family.</text>
</comment>
<proteinExistence type="inferred from homology"/>
<gene>
    <name evidence="11" type="ORF">M378DRAFT_163564</name>
</gene>
<dbReference type="GO" id="GO:0045047">
    <property type="term" value="P:protein targeting to ER"/>
    <property type="evidence" value="ECO:0007669"/>
    <property type="project" value="TreeGrafter"/>
</dbReference>
<keyword evidence="5" id="KW-0256">Endoplasmic reticulum</keyword>
<accession>A0A0C2SLP5</accession>
<dbReference type="EMBL" id="KN818252">
    <property type="protein sequence ID" value="KIL64090.1"/>
    <property type="molecule type" value="Genomic_DNA"/>
</dbReference>
<keyword evidence="12" id="KW-1185">Reference proteome</keyword>
<evidence type="ECO:0000256" key="9">
    <source>
        <dbReference type="SAM" id="MobiDB-lite"/>
    </source>
</evidence>
<feature type="compositionally biased region" description="Polar residues" evidence="9">
    <location>
        <begin position="20"/>
        <end position="29"/>
    </location>
</feature>
<dbReference type="Pfam" id="PF06703">
    <property type="entry name" value="SPC25"/>
    <property type="match status" value="1"/>
</dbReference>
<dbReference type="HOGENOM" id="CLU_080518_1_0_1"/>
<dbReference type="GO" id="GO:0006465">
    <property type="term" value="P:signal peptide processing"/>
    <property type="evidence" value="ECO:0007669"/>
    <property type="project" value="InterPro"/>
</dbReference>
<dbReference type="PANTHER" id="PTHR13085">
    <property type="entry name" value="MICROSOMAL SIGNAL PEPTIDASE 25 KDA SUBUNIT"/>
    <property type="match status" value="1"/>
</dbReference>
<evidence type="ECO:0000256" key="10">
    <source>
        <dbReference type="SAM" id="Phobius"/>
    </source>
</evidence>
<dbReference type="PANTHER" id="PTHR13085:SF0">
    <property type="entry name" value="SIGNAL PEPTIDASE COMPLEX SUBUNIT 2"/>
    <property type="match status" value="1"/>
</dbReference>
<reference evidence="11 12" key="1">
    <citation type="submission" date="2014-04" db="EMBL/GenBank/DDBJ databases">
        <title>Evolutionary Origins and Diversification of the Mycorrhizal Mutualists.</title>
        <authorList>
            <consortium name="DOE Joint Genome Institute"/>
            <consortium name="Mycorrhizal Genomics Consortium"/>
            <person name="Kohler A."/>
            <person name="Kuo A."/>
            <person name="Nagy L.G."/>
            <person name="Floudas D."/>
            <person name="Copeland A."/>
            <person name="Barry K.W."/>
            <person name="Cichocki N."/>
            <person name="Veneault-Fourrey C."/>
            <person name="LaButti K."/>
            <person name="Lindquist E.A."/>
            <person name="Lipzen A."/>
            <person name="Lundell T."/>
            <person name="Morin E."/>
            <person name="Murat C."/>
            <person name="Riley R."/>
            <person name="Ohm R."/>
            <person name="Sun H."/>
            <person name="Tunlid A."/>
            <person name="Henrissat B."/>
            <person name="Grigoriev I.V."/>
            <person name="Hibbett D.S."/>
            <person name="Martin F."/>
        </authorList>
    </citation>
    <scope>NUCLEOTIDE SEQUENCE [LARGE SCALE GENOMIC DNA]</scope>
    <source>
        <strain evidence="11 12">Koide BX008</strain>
    </source>
</reference>
<evidence type="ECO:0000256" key="1">
    <source>
        <dbReference type="ARBA" id="ARBA00004477"/>
    </source>
</evidence>
<comment type="function">
    <text evidence="8">Component of the signal peptidase complex (SPC) which catalyzes the cleavage of N-terminal signal sequences from nascent proteins as they are translocated into the lumen of the endoplasmic reticulum. Enhances the enzymatic activity of SPC and facilitates the interactions between different components of the translocation site.</text>
</comment>
<dbReference type="InParanoid" id="A0A0C2SLP5"/>
<evidence type="ECO:0000313" key="12">
    <source>
        <dbReference type="Proteomes" id="UP000054549"/>
    </source>
</evidence>
<organism evidence="11 12">
    <name type="scientific">Amanita muscaria (strain Koide BX008)</name>
    <dbReference type="NCBI Taxonomy" id="946122"/>
    <lineage>
        <taxon>Eukaryota</taxon>
        <taxon>Fungi</taxon>
        <taxon>Dikarya</taxon>
        <taxon>Basidiomycota</taxon>
        <taxon>Agaricomycotina</taxon>
        <taxon>Agaricomycetes</taxon>
        <taxon>Agaricomycetidae</taxon>
        <taxon>Agaricales</taxon>
        <taxon>Pluteineae</taxon>
        <taxon>Amanitaceae</taxon>
        <taxon>Amanita</taxon>
    </lineage>
</organism>
<dbReference type="InterPro" id="IPR009582">
    <property type="entry name" value="Spc2/SPCS2"/>
</dbReference>
<evidence type="ECO:0000256" key="2">
    <source>
        <dbReference type="ARBA" id="ARBA00007324"/>
    </source>
</evidence>
<evidence type="ECO:0000256" key="6">
    <source>
        <dbReference type="ARBA" id="ARBA00022989"/>
    </source>
</evidence>
<dbReference type="Proteomes" id="UP000054549">
    <property type="component" value="Unassembled WGS sequence"/>
</dbReference>
<feature type="transmembrane region" description="Helical" evidence="10">
    <location>
        <begin position="99"/>
        <end position="117"/>
    </location>
</feature>
<feature type="region of interest" description="Disordered" evidence="9">
    <location>
        <begin position="1"/>
        <end position="52"/>
    </location>
</feature>
<evidence type="ECO:0000256" key="7">
    <source>
        <dbReference type="ARBA" id="ARBA00023136"/>
    </source>
</evidence>
<dbReference type="STRING" id="946122.A0A0C2SLP5"/>
<dbReference type="GO" id="GO:0005787">
    <property type="term" value="C:signal peptidase complex"/>
    <property type="evidence" value="ECO:0007669"/>
    <property type="project" value="InterPro"/>
</dbReference>
<evidence type="ECO:0000313" key="11">
    <source>
        <dbReference type="EMBL" id="KIL64090.1"/>
    </source>
</evidence>
<keyword evidence="4 10" id="KW-0812">Transmembrane</keyword>
<name>A0A0C2SLP5_AMAMK</name>
<evidence type="ECO:0000256" key="8">
    <source>
        <dbReference type="ARBA" id="ARBA00045608"/>
    </source>
</evidence>
<feature type="transmembrane region" description="Helical" evidence="10">
    <location>
        <begin position="129"/>
        <end position="149"/>
    </location>
</feature>
<keyword evidence="7 10" id="KW-0472">Membrane</keyword>
<evidence type="ECO:0000256" key="4">
    <source>
        <dbReference type="ARBA" id="ARBA00022692"/>
    </source>
</evidence>
<sequence>MARTPKKPAPSALRTDTKKPNFNGSGKQRSPSPPLSSPGSDERPVGPLGVVVPPEERETVKVNNASLTELKNACDDALKRFLSRPELFKQIHHHTDIRLALGWLSVLVAAGTALYGYKVEFEKSKPVVWVGVGVYVILTTLQTLYTYFVQKNTVFVGKRKTFSKRILTERIIIDSSTIPAKKVQPPPSDSVSPKATPPAYSVLLSYKRSASGGKSLLARGKTGGSRPYTEFFDEKGTMNQEIFEKWVGQLVEDAMEGKTS</sequence>
<evidence type="ECO:0000256" key="5">
    <source>
        <dbReference type="ARBA" id="ARBA00022824"/>
    </source>
</evidence>
<evidence type="ECO:0000256" key="3">
    <source>
        <dbReference type="ARBA" id="ARBA00017057"/>
    </source>
</evidence>
<dbReference type="OrthoDB" id="29558at2759"/>